<sequence>MKQFKYGLGDLLELQQDLGSKMLICGNSIAASDAYLEIAIGNAPWSVGVTIVGYLANDCDIKFGLLEKVAKLLKFMEKSQPAQSAATSLYKQITKCGAQQNKILLNVSVLSYIKTFKEAEERQYRIEFIDQREVLKSGIQGKRKRLQQERQALSGHIGVQIERIENERQHREELWLSLLIEERKAKEDAR</sequence>
<accession>A0A1A9VE81</accession>
<dbReference type="STRING" id="7395.A0A1A9VE81"/>
<dbReference type="SUPFAM" id="SSF47938">
    <property type="entry name" value="Functional domain of the splicing factor Prp18"/>
    <property type="match status" value="1"/>
</dbReference>
<organism evidence="1 2">
    <name type="scientific">Glossina austeni</name>
    <name type="common">Savannah tsetse fly</name>
    <dbReference type="NCBI Taxonomy" id="7395"/>
    <lineage>
        <taxon>Eukaryota</taxon>
        <taxon>Metazoa</taxon>
        <taxon>Ecdysozoa</taxon>
        <taxon>Arthropoda</taxon>
        <taxon>Hexapoda</taxon>
        <taxon>Insecta</taxon>
        <taxon>Pterygota</taxon>
        <taxon>Neoptera</taxon>
        <taxon>Endopterygota</taxon>
        <taxon>Diptera</taxon>
        <taxon>Brachycera</taxon>
        <taxon>Muscomorpha</taxon>
        <taxon>Hippoboscoidea</taxon>
        <taxon>Glossinidae</taxon>
        <taxon>Glossina</taxon>
    </lineage>
</organism>
<evidence type="ECO:0000313" key="1">
    <source>
        <dbReference type="EnsemblMetazoa" id="GAUT034436-PA"/>
    </source>
</evidence>
<evidence type="ECO:0000313" key="2">
    <source>
        <dbReference type="Proteomes" id="UP000078200"/>
    </source>
</evidence>
<keyword evidence="2" id="KW-1185">Reference proteome</keyword>
<reference evidence="1" key="1">
    <citation type="submission" date="2020-05" db="UniProtKB">
        <authorList>
            <consortium name="EnsemblMetazoa"/>
        </authorList>
    </citation>
    <scope>IDENTIFICATION</scope>
    <source>
        <strain evidence="1">TTRI</strain>
    </source>
</reference>
<dbReference type="VEuPathDB" id="VectorBase:GAUT034436"/>
<dbReference type="AlphaFoldDB" id="A0A1A9VE81"/>
<proteinExistence type="predicted"/>
<dbReference type="EnsemblMetazoa" id="GAUT034436-RA">
    <property type="protein sequence ID" value="GAUT034436-PA"/>
    <property type="gene ID" value="GAUT034436"/>
</dbReference>
<protein>
    <recommendedName>
        <fullName evidence="3">Pre-mRNA-splicing factor 18</fullName>
    </recommendedName>
</protein>
<evidence type="ECO:0008006" key="3">
    <source>
        <dbReference type="Google" id="ProtNLM"/>
    </source>
</evidence>
<name>A0A1A9VE81_GLOAU</name>
<dbReference type="Proteomes" id="UP000078200">
    <property type="component" value="Unassembled WGS sequence"/>
</dbReference>
<dbReference type="Gene3D" id="1.20.940.10">
    <property type="entry name" value="Functional domain of the splicing factor Prp18"/>
    <property type="match status" value="1"/>
</dbReference>